<organism evidence="1">
    <name type="scientific">viral metagenome</name>
    <dbReference type="NCBI Taxonomy" id="1070528"/>
    <lineage>
        <taxon>unclassified sequences</taxon>
        <taxon>metagenomes</taxon>
        <taxon>organismal metagenomes</taxon>
    </lineage>
</organism>
<accession>A0A6M3Y1N3</accession>
<gene>
    <name evidence="1" type="ORF">TM448B05713_0002</name>
</gene>
<proteinExistence type="predicted"/>
<reference evidence="1" key="1">
    <citation type="submission" date="2020-03" db="EMBL/GenBank/DDBJ databases">
        <title>The deep terrestrial virosphere.</title>
        <authorList>
            <person name="Holmfeldt K."/>
            <person name="Nilsson E."/>
            <person name="Simone D."/>
            <person name="Lopez-Fernandez M."/>
            <person name="Wu X."/>
            <person name="de Brujin I."/>
            <person name="Lundin D."/>
            <person name="Andersson A."/>
            <person name="Bertilsson S."/>
            <person name="Dopson M."/>
        </authorList>
    </citation>
    <scope>NUCLEOTIDE SEQUENCE</scope>
    <source>
        <strain evidence="1">TM448B05713</strain>
    </source>
</reference>
<protein>
    <submittedName>
        <fullName evidence="1">Uncharacterized protein</fullName>
    </submittedName>
</protein>
<dbReference type="EMBL" id="MT145137">
    <property type="protein sequence ID" value="QJI03982.1"/>
    <property type="molecule type" value="Genomic_DNA"/>
</dbReference>
<evidence type="ECO:0000313" key="1">
    <source>
        <dbReference type="EMBL" id="QJI03982.1"/>
    </source>
</evidence>
<sequence>MPAKMVIVQLLCRCPQCGKENKVVADYNQPNRYHKCIGCNELIPLGGYNVIAISNDLSRPIF</sequence>
<dbReference type="AlphaFoldDB" id="A0A6M3Y1N3"/>
<name>A0A6M3Y1N3_9ZZZZ</name>